<dbReference type="InterPro" id="IPR000504">
    <property type="entry name" value="RRM_dom"/>
</dbReference>
<dbReference type="InterPro" id="IPR012677">
    <property type="entry name" value="Nucleotide-bd_a/b_plait_sf"/>
</dbReference>
<dbReference type="Pfam" id="PF00076">
    <property type="entry name" value="RRM_1"/>
    <property type="match status" value="1"/>
</dbReference>
<feature type="domain" description="RRM" evidence="3">
    <location>
        <begin position="68"/>
        <end position="127"/>
    </location>
</feature>
<feature type="region of interest" description="Disordered" evidence="2">
    <location>
        <begin position="1"/>
        <end position="49"/>
    </location>
</feature>
<keyword evidence="1" id="KW-0694">RNA-binding</keyword>
<feature type="compositionally biased region" description="Basic and acidic residues" evidence="2">
    <location>
        <begin position="1"/>
        <end position="12"/>
    </location>
</feature>
<dbReference type="Gene3D" id="3.30.70.330">
    <property type="match status" value="1"/>
</dbReference>
<dbReference type="PROSITE" id="PS50102">
    <property type="entry name" value="RRM"/>
    <property type="match status" value="1"/>
</dbReference>
<evidence type="ECO:0000259" key="3">
    <source>
        <dbReference type="PROSITE" id="PS50102"/>
    </source>
</evidence>
<dbReference type="Proteomes" id="UP001341840">
    <property type="component" value="Unassembled WGS sequence"/>
</dbReference>
<accession>A0ABU6YGG3</accession>
<dbReference type="EMBL" id="JASCZI010242035">
    <property type="protein sequence ID" value="MED6209194.1"/>
    <property type="molecule type" value="Genomic_DNA"/>
</dbReference>
<evidence type="ECO:0000313" key="5">
    <source>
        <dbReference type="Proteomes" id="UP001341840"/>
    </source>
</evidence>
<feature type="compositionally biased region" description="Basic and acidic residues" evidence="2">
    <location>
        <begin position="38"/>
        <end position="49"/>
    </location>
</feature>
<evidence type="ECO:0000256" key="1">
    <source>
        <dbReference type="PROSITE-ProRule" id="PRU00176"/>
    </source>
</evidence>
<comment type="caution">
    <text evidence="4">The sequence shown here is derived from an EMBL/GenBank/DDBJ whole genome shotgun (WGS) entry which is preliminary data.</text>
</comment>
<evidence type="ECO:0000313" key="4">
    <source>
        <dbReference type="EMBL" id="MED6209194.1"/>
    </source>
</evidence>
<sequence length="286" mass="32461">MSGESEKQRVGEGEASGWVQVQGHHSSKRREPVPISGPKRDHGREEGDRREIRARAKENFMKLEQTTFTVEQGQVVDAYLSRKQRRLCRARFAFVRYAYKNHAERAIREINNKVVSGRRIFVTASRFKRGVNGPNRDTQKAKEGKTESHKTNLMKVWRALPGQKSYSEALVTGTGQKETHDGSKLMYDGPMLGVVHGIVNADIVKKLEKALVGESAIPLNSKETIIKLHEDWDSLVEIKGLGSFKMVMIFDSVESKMEALRSQFLLNHFGEVREWNVGEANRSRKA</sequence>
<evidence type="ECO:0000256" key="2">
    <source>
        <dbReference type="SAM" id="MobiDB-lite"/>
    </source>
</evidence>
<reference evidence="4 5" key="1">
    <citation type="journal article" date="2023" name="Plants (Basel)">
        <title>Bridging the Gap: Combining Genomics and Transcriptomics Approaches to Understand Stylosanthes scabra, an Orphan Legume from the Brazilian Caatinga.</title>
        <authorList>
            <person name="Ferreira-Neto J.R.C."/>
            <person name="da Silva M.D."/>
            <person name="Binneck E."/>
            <person name="de Melo N.F."/>
            <person name="da Silva R.H."/>
            <person name="de Melo A.L.T.M."/>
            <person name="Pandolfi V."/>
            <person name="Bustamante F.O."/>
            <person name="Brasileiro-Vidal A.C."/>
            <person name="Benko-Iseppon A.M."/>
        </authorList>
    </citation>
    <scope>NUCLEOTIDE SEQUENCE [LARGE SCALE GENOMIC DNA]</scope>
    <source>
        <tissue evidence="4">Leaves</tissue>
    </source>
</reference>
<gene>
    <name evidence="4" type="ORF">PIB30_052401</name>
</gene>
<dbReference type="InterPro" id="IPR035979">
    <property type="entry name" value="RBD_domain_sf"/>
</dbReference>
<protein>
    <recommendedName>
        <fullName evidence="3">RRM domain-containing protein</fullName>
    </recommendedName>
</protein>
<name>A0ABU6YGG3_9FABA</name>
<organism evidence="4 5">
    <name type="scientific">Stylosanthes scabra</name>
    <dbReference type="NCBI Taxonomy" id="79078"/>
    <lineage>
        <taxon>Eukaryota</taxon>
        <taxon>Viridiplantae</taxon>
        <taxon>Streptophyta</taxon>
        <taxon>Embryophyta</taxon>
        <taxon>Tracheophyta</taxon>
        <taxon>Spermatophyta</taxon>
        <taxon>Magnoliopsida</taxon>
        <taxon>eudicotyledons</taxon>
        <taxon>Gunneridae</taxon>
        <taxon>Pentapetalae</taxon>
        <taxon>rosids</taxon>
        <taxon>fabids</taxon>
        <taxon>Fabales</taxon>
        <taxon>Fabaceae</taxon>
        <taxon>Papilionoideae</taxon>
        <taxon>50 kb inversion clade</taxon>
        <taxon>dalbergioids sensu lato</taxon>
        <taxon>Dalbergieae</taxon>
        <taxon>Pterocarpus clade</taxon>
        <taxon>Stylosanthes</taxon>
    </lineage>
</organism>
<keyword evidence="5" id="KW-1185">Reference proteome</keyword>
<dbReference type="SUPFAM" id="SSF54928">
    <property type="entry name" value="RNA-binding domain, RBD"/>
    <property type="match status" value="1"/>
</dbReference>
<proteinExistence type="predicted"/>